<comment type="similarity">
    <text evidence="1 9">Belongs to the guanylate kinase family.</text>
</comment>
<keyword evidence="6 9" id="KW-0418">Kinase</keyword>
<reference evidence="11 12" key="1">
    <citation type="submission" date="2019-08" db="EMBL/GenBank/DDBJ databases">
        <title>Hyperibacter terrae gen. nov., sp. nov. and Hyperibacter viscosus sp. nov., two new members in the family Rhodospirillaceae isolated from the rhizosphere of Hypericum perforatum.</title>
        <authorList>
            <person name="Noviana Z."/>
        </authorList>
    </citation>
    <scope>NUCLEOTIDE SEQUENCE [LARGE SCALE GENOMIC DNA]</scope>
    <source>
        <strain evidence="11 12">R5959</strain>
    </source>
</reference>
<keyword evidence="7 9" id="KW-0067">ATP-binding</keyword>
<comment type="catalytic activity">
    <reaction evidence="9">
        <text>GMP + ATP = GDP + ADP</text>
        <dbReference type="Rhea" id="RHEA:20780"/>
        <dbReference type="ChEBI" id="CHEBI:30616"/>
        <dbReference type="ChEBI" id="CHEBI:58115"/>
        <dbReference type="ChEBI" id="CHEBI:58189"/>
        <dbReference type="ChEBI" id="CHEBI:456216"/>
        <dbReference type="EC" id="2.7.4.8"/>
    </reaction>
</comment>
<evidence type="ECO:0000256" key="5">
    <source>
        <dbReference type="ARBA" id="ARBA00022741"/>
    </source>
</evidence>
<name>A0A5J6N0F3_9PROT</name>
<evidence type="ECO:0000256" key="7">
    <source>
        <dbReference type="ARBA" id="ARBA00022840"/>
    </source>
</evidence>
<comment type="subcellular location">
    <subcellularLocation>
        <location evidence="9">Cytoplasm</location>
    </subcellularLocation>
</comment>
<sequence length="232" mass="25840">MSAASPHKKKHGASAPEAAGSAFVEIHRRGLMLVLSSPSGAGKTSISRALLARDPLLQMSVSATTRPKRPGEVPGVDYHFVSPDEFNLMVNRGEFLEYAKVFGNYYGTPRGPVEAALSGGRDVLFDIDWQGTQQLEASAPKDLVTVFILPPSTRELERRLHSRAQDSHEEVAKRMAKAADELSHWPEYHYVLVNHELEKTIPQVEAILQAERLRRERQLGLHEFVKALREGQ</sequence>
<dbReference type="CDD" id="cd00071">
    <property type="entry name" value="GMPK"/>
    <property type="match status" value="1"/>
</dbReference>
<evidence type="ECO:0000256" key="2">
    <source>
        <dbReference type="ARBA" id="ARBA00012961"/>
    </source>
</evidence>
<keyword evidence="5 9" id="KW-0547">Nucleotide-binding</keyword>
<protein>
    <recommendedName>
        <fullName evidence="3 9">Guanylate kinase</fullName>
        <ecNumber evidence="2 9">2.7.4.8</ecNumber>
    </recommendedName>
    <alternativeName>
        <fullName evidence="8 9">GMP kinase</fullName>
    </alternativeName>
</protein>
<dbReference type="HAMAP" id="MF_00328">
    <property type="entry name" value="Guanylate_kinase"/>
    <property type="match status" value="1"/>
</dbReference>
<evidence type="ECO:0000259" key="10">
    <source>
        <dbReference type="PROSITE" id="PS50052"/>
    </source>
</evidence>
<comment type="function">
    <text evidence="9">Essential for recycling GMP and indirectly, cGMP.</text>
</comment>
<dbReference type="OrthoDB" id="9808150at2"/>
<dbReference type="FunFam" id="3.30.63.10:FF:000002">
    <property type="entry name" value="Guanylate kinase 1"/>
    <property type="match status" value="1"/>
</dbReference>
<dbReference type="InterPro" id="IPR008144">
    <property type="entry name" value="Guanylate_kin-like_dom"/>
</dbReference>
<organism evidence="11 12">
    <name type="scientific">Hypericibacter adhaerens</name>
    <dbReference type="NCBI Taxonomy" id="2602016"/>
    <lineage>
        <taxon>Bacteria</taxon>
        <taxon>Pseudomonadati</taxon>
        <taxon>Pseudomonadota</taxon>
        <taxon>Alphaproteobacteria</taxon>
        <taxon>Rhodospirillales</taxon>
        <taxon>Dongiaceae</taxon>
        <taxon>Hypericibacter</taxon>
    </lineage>
</organism>
<evidence type="ECO:0000313" key="12">
    <source>
        <dbReference type="Proteomes" id="UP000325797"/>
    </source>
</evidence>
<evidence type="ECO:0000256" key="6">
    <source>
        <dbReference type="ARBA" id="ARBA00022777"/>
    </source>
</evidence>
<accession>A0A5J6N0F3</accession>
<dbReference type="InterPro" id="IPR027417">
    <property type="entry name" value="P-loop_NTPase"/>
</dbReference>
<dbReference type="InterPro" id="IPR008145">
    <property type="entry name" value="GK/Ca_channel_bsu"/>
</dbReference>
<dbReference type="Proteomes" id="UP000325797">
    <property type="component" value="Chromosome"/>
</dbReference>
<dbReference type="Gene3D" id="3.30.63.10">
    <property type="entry name" value="Guanylate Kinase phosphate binding domain"/>
    <property type="match status" value="1"/>
</dbReference>
<evidence type="ECO:0000256" key="8">
    <source>
        <dbReference type="ARBA" id="ARBA00030128"/>
    </source>
</evidence>
<dbReference type="PANTHER" id="PTHR23117">
    <property type="entry name" value="GUANYLATE KINASE-RELATED"/>
    <property type="match status" value="1"/>
</dbReference>
<dbReference type="SUPFAM" id="SSF52540">
    <property type="entry name" value="P-loop containing nucleoside triphosphate hydrolases"/>
    <property type="match status" value="1"/>
</dbReference>
<keyword evidence="4 9" id="KW-0808">Transferase</keyword>
<dbReference type="EMBL" id="CP042582">
    <property type="protein sequence ID" value="QEX23151.1"/>
    <property type="molecule type" value="Genomic_DNA"/>
</dbReference>
<dbReference type="PROSITE" id="PS50052">
    <property type="entry name" value="GUANYLATE_KINASE_2"/>
    <property type="match status" value="1"/>
</dbReference>
<evidence type="ECO:0000256" key="4">
    <source>
        <dbReference type="ARBA" id="ARBA00022679"/>
    </source>
</evidence>
<evidence type="ECO:0000256" key="3">
    <source>
        <dbReference type="ARBA" id="ARBA00016296"/>
    </source>
</evidence>
<dbReference type="NCBIfam" id="TIGR03263">
    <property type="entry name" value="guanyl_kin"/>
    <property type="match status" value="1"/>
</dbReference>
<dbReference type="InterPro" id="IPR017665">
    <property type="entry name" value="Guanylate_kinase"/>
</dbReference>
<feature type="domain" description="Guanylate kinase-like" evidence="10">
    <location>
        <begin position="30"/>
        <end position="209"/>
    </location>
</feature>
<dbReference type="EC" id="2.7.4.8" evidence="2 9"/>
<dbReference type="Pfam" id="PF00625">
    <property type="entry name" value="Guanylate_kin"/>
    <property type="match status" value="1"/>
</dbReference>
<dbReference type="SMART" id="SM00072">
    <property type="entry name" value="GuKc"/>
    <property type="match status" value="1"/>
</dbReference>
<dbReference type="AlphaFoldDB" id="A0A5J6N0F3"/>
<dbReference type="GO" id="GO:0005524">
    <property type="term" value="F:ATP binding"/>
    <property type="evidence" value="ECO:0007669"/>
    <property type="project" value="UniProtKB-UniRule"/>
</dbReference>
<dbReference type="PROSITE" id="PS00856">
    <property type="entry name" value="GUANYLATE_KINASE_1"/>
    <property type="match status" value="1"/>
</dbReference>
<feature type="binding site" evidence="9">
    <location>
        <begin position="37"/>
        <end position="44"/>
    </location>
    <ligand>
        <name>ATP</name>
        <dbReference type="ChEBI" id="CHEBI:30616"/>
    </ligand>
</feature>
<evidence type="ECO:0000313" key="11">
    <source>
        <dbReference type="EMBL" id="QEX23151.1"/>
    </source>
</evidence>
<evidence type="ECO:0000256" key="9">
    <source>
        <dbReference type="HAMAP-Rule" id="MF_00328"/>
    </source>
</evidence>
<evidence type="ECO:0000256" key="1">
    <source>
        <dbReference type="ARBA" id="ARBA00005790"/>
    </source>
</evidence>
<dbReference type="InterPro" id="IPR020590">
    <property type="entry name" value="Guanylate_kinase_CS"/>
</dbReference>
<proteinExistence type="inferred from homology"/>
<keyword evidence="9" id="KW-0963">Cytoplasm</keyword>
<dbReference type="GO" id="GO:0004385">
    <property type="term" value="F:GMP kinase activity"/>
    <property type="evidence" value="ECO:0007669"/>
    <property type="project" value="UniProtKB-UniRule"/>
</dbReference>
<dbReference type="PANTHER" id="PTHR23117:SF13">
    <property type="entry name" value="GUANYLATE KINASE"/>
    <property type="match status" value="1"/>
</dbReference>
<dbReference type="Gene3D" id="3.40.50.300">
    <property type="entry name" value="P-loop containing nucleotide triphosphate hydrolases"/>
    <property type="match status" value="1"/>
</dbReference>
<dbReference type="KEGG" id="hadh:FRZ61_30860"/>
<dbReference type="GO" id="GO:0005829">
    <property type="term" value="C:cytosol"/>
    <property type="evidence" value="ECO:0007669"/>
    <property type="project" value="TreeGrafter"/>
</dbReference>
<gene>
    <name evidence="9 11" type="primary">gmk</name>
    <name evidence="11" type="ORF">FRZ61_30860</name>
</gene>
<keyword evidence="12" id="KW-1185">Reference proteome</keyword>